<dbReference type="Proteomes" id="UP000824175">
    <property type="component" value="Unassembled WGS sequence"/>
</dbReference>
<evidence type="ECO:0000313" key="1">
    <source>
        <dbReference type="EMBL" id="HIU13410.1"/>
    </source>
</evidence>
<dbReference type="GO" id="GO:0016779">
    <property type="term" value="F:nucleotidyltransferase activity"/>
    <property type="evidence" value="ECO:0007669"/>
    <property type="project" value="UniProtKB-KW"/>
</dbReference>
<comment type="caution">
    <text evidence="1">The sequence shown here is derived from an EMBL/GenBank/DDBJ whole genome shotgun (WGS) entry which is preliminary data.</text>
</comment>
<dbReference type="AlphaFoldDB" id="A0A9D1HMS1"/>
<protein>
    <submittedName>
        <fullName evidence="1">2-C-methyl-D-erythritol 4-phosphate cytidylyltransferase</fullName>
    </submittedName>
</protein>
<sequence>MFVKVVQNSKGKKGTYYCSLVESYRSEGKVKHRTIRSFGLLTEEQIPYLKAMYAKNKPRLVDDDQTSEK</sequence>
<gene>
    <name evidence="1" type="ORF">IAD15_05000</name>
</gene>
<reference evidence="1" key="1">
    <citation type="submission" date="2020-10" db="EMBL/GenBank/DDBJ databases">
        <authorList>
            <person name="Gilroy R."/>
        </authorList>
    </citation>
    <scope>NUCLEOTIDE SEQUENCE</scope>
    <source>
        <strain evidence="1">CHK195-11698</strain>
    </source>
</reference>
<proteinExistence type="predicted"/>
<accession>A0A9D1HMS1</accession>
<dbReference type="EMBL" id="DVMJ01000042">
    <property type="protein sequence ID" value="HIU13410.1"/>
    <property type="molecule type" value="Genomic_DNA"/>
</dbReference>
<keyword evidence="1" id="KW-0808">Transferase</keyword>
<organism evidence="1 2">
    <name type="scientific">Candidatus Fimiplasma intestinipullorum</name>
    <dbReference type="NCBI Taxonomy" id="2840825"/>
    <lineage>
        <taxon>Bacteria</taxon>
        <taxon>Bacillati</taxon>
        <taxon>Bacillota</taxon>
        <taxon>Clostridia</taxon>
        <taxon>Eubacteriales</taxon>
        <taxon>Candidatus Fimiplasma</taxon>
    </lineage>
</organism>
<keyword evidence="1" id="KW-0548">Nucleotidyltransferase</keyword>
<reference evidence="1" key="2">
    <citation type="journal article" date="2021" name="PeerJ">
        <title>Extensive microbial diversity within the chicken gut microbiome revealed by metagenomics and culture.</title>
        <authorList>
            <person name="Gilroy R."/>
            <person name="Ravi A."/>
            <person name="Getino M."/>
            <person name="Pursley I."/>
            <person name="Horton D.L."/>
            <person name="Alikhan N.F."/>
            <person name="Baker D."/>
            <person name="Gharbi K."/>
            <person name="Hall N."/>
            <person name="Watson M."/>
            <person name="Adriaenssens E.M."/>
            <person name="Foster-Nyarko E."/>
            <person name="Jarju S."/>
            <person name="Secka A."/>
            <person name="Antonio M."/>
            <person name="Oren A."/>
            <person name="Chaudhuri R.R."/>
            <person name="La Ragione R."/>
            <person name="Hildebrand F."/>
            <person name="Pallen M.J."/>
        </authorList>
    </citation>
    <scope>NUCLEOTIDE SEQUENCE</scope>
    <source>
        <strain evidence="1">CHK195-11698</strain>
    </source>
</reference>
<evidence type="ECO:0000313" key="2">
    <source>
        <dbReference type="Proteomes" id="UP000824175"/>
    </source>
</evidence>
<name>A0A9D1HMS1_9FIRM</name>